<feature type="region of interest" description="Disordered" evidence="1">
    <location>
        <begin position="1"/>
        <end position="42"/>
    </location>
</feature>
<dbReference type="EMBL" id="KQ090335">
    <property type="protein sequence ID" value="KMS97299.1"/>
    <property type="molecule type" value="Genomic_DNA"/>
</dbReference>
<dbReference type="InterPro" id="IPR021109">
    <property type="entry name" value="Peptidase_aspartic_dom_sf"/>
</dbReference>
<name>A0A0J8B7Q5_BETVV</name>
<dbReference type="OrthoDB" id="1727395at2759"/>
<keyword evidence="3" id="KW-1185">Reference proteome</keyword>
<dbReference type="SUPFAM" id="SSF56672">
    <property type="entry name" value="DNA/RNA polymerases"/>
    <property type="match status" value="1"/>
</dbReference>
<dbReference type="CDD" id="cd00303">
    <property type="entry name" value="retropepsin_like"/>
    <property type="match status" value="1"/>
</dbReference>
<dbReference type="InterPro" id="IPR043502">
    <property type="entry name" value="DNA/RNA_pol_sf"/>
</dbReference>
<feature type="compositionally biased region" description="Basic and acidic residues" evidence="1">
    <location>
        <begin position="272"/>
        <end position="290"/>
    </location>
</feature>
<dbReference type="Gene3D" id="2.40.70.10">
    <property type="entry name" value="Acid Proteases"/>
    <property type="match status" value="1"/>
</dbReference>
<dbReference type="Proteomes" id="UP000035740">
    <property type="component" value="Unassembled WGS sequence"/>
</dbReference>
<dbReference type="PANTHER" id="PTHR33240:SF17">
    <property type="entry name" value="EUKARYOTIC PEPTIDE CHAIN RELEASE FACTOR GTP-BINDING SUBUNIT-LIKE"/>
    <property type="match status" value="1"/>
</dbReference>
<feature type="compositionally biased region" description="Basic and acidic residues" evidence="1">
    <location>
        <begin position="25"/>
        <end position="42"/>
    </location>
</feature>
<evidence type="ECO:0000256" key="1">
    <source>
        <dbReference type="SAM" id="MobiDB-lite"/>
    </source>
</evidence>
<dbReference type="eggNOG" id="KOG0017">
    <property type="taxonomic scope" value="Eukaryota"/>
</dbReference>
<dbReference type="Gene3D" id="3.10.10.10">
    <property type="entry name" value="HIV Type 1 Reverse Transcriptase, subunit A, domain 1"/>
    <property type="match status" value="1"/>
</dbReference>
<accession>A0A0J8B7Q5</accession>
<evidence type="ECO:0000313" key="2">
    <source>
        <dbReference type="EMBL" id="KMS97299.1"/>
    </source>
</evidence>
<evidence type="ECO:0008006" key="4">
    <source>
        <dbReference type="Google" id="ProtNLM"/>
    </source>
</evidence>
<protein>
    <recommendedName>
        <fullName evidence="4">Peptidase A2 domain-containing protein</fullName>
    </recommendedName>
</protein>
<evidence type="ECO:0000313" key="3">
    <source>
        <dbReference type="Proteomes" id="UP000035740"/>
    </source>
</evidence>
<dbReference type="AlphaFoldDB" id="A0A0J8B7Q5"/>
<dbReference type="PANTHER" id="PTHR33240">
    <property type="entry name" value="OS08G0508500 PROTEIN"/>
    <property type="match status" value="1"/>
</dbReference>
<dbReference type="OMA" id="TEIHIIS"/>
<feature type="region of interest" description="Disordered" evidence="1">
    <location>
        <begin position="252"/>
        <end position="312"/>
    </location>
</feature>
<dbReference type="Gramene" id="KMS97299">
    <property type="protein sequence ID" value="KMS97299"/>
    <property type="gene ID" value="BVRB_6g156400"/>
</dbReference>
<sequence length="413" mass="45775">MIARTLRTGSKTSLDEATLPSTYQGDRKTPPREDDNGNRRLVKDRITEIHIISGGPTRGGSIHGAKASLKELRHQVNYNNARKWPAPPSMSSVAFTSEDAKGIVYPHDDPLVVSLQISNAMVHRVLVDGGSSANILYKETFEKMGFDETCLKPVSYPVIGFTGASVVPEGTVKLAVKIGEGVRSKDLMVEFLVVDVPAAYNAIIGRPLIHDAQAVVSTYHLTMIYTSNDGNPEKIRGNQESARACYLTALKHSDHNRPADTPPSERKRRKLENKVRKDLSMENFEGRPADQPRPSPAGETEEVSLEEDRPDRTVKIRSDLGEEVKVNLISLLRGHADIFAFSADEMPGIDPDFMVHRLNVNEDVRPVKQKKRNFSAEKNAAIKVEVDKLLAADFIEPCDYPEWLANVVMGTTR</sequence>
<organism evidence="2 3">
    <name type="scientific">Beta vulgaris subsp. vulgaris</name>
    <name type="common">Beet</name>
    <dbReference type="NCBI Taxonomy" id="3555"/>
    <lineage>
        <taxon>Eukaryota</taxon>
        <taxon>Viridiplantae</taxon>
        <taxon>Streptophyta</taxon>
        <taxon>Embryophyta</taxon>
        <taxon>Tracheophyta</taxon>
        <taxon>Spermatophyta</taxon>
        <taxon>Magnoliopsida</taxon>
        <taxon>eudicotyledons</taxon>
        <taxon>Gunneridae</taxon>
        <taxon>Pentapetalae</taxon>
        <taxon>Caryophyllales</taxon>
        <taxon>Chenopodiaceae</taxon>
        <taxon>Betoideae</taxon>
        <taxon>Beta</taxon>
    </lineage>
</organism>
<reference evidence="2 3" key="1">
    <citation type="journal article" date="2014" name="Nature">
        <title>The genome of the recently domesticated crop plant sugar beet (Beta vulgaris).</title>
        <authorList>
            <person name="Dohm J.C."/>
            <person name="Minoche A.E."/>
            <person name="Holtgrawe D."/>
            <person name="Capella-Gutierrez S."/>
            <person name="Zakrzewski F."/>
            <person name="Tafer H."/>
            <person name="Rupp O."/>
            <person name="Sorensen T.R."/>
            <person name="Stracke R."/>
            <person name="Reinhardt R."/>
            <person name="Goesmann A."/>
            <person name="Kraft T."/>
            <person name="Schulz B."/>
            <person name="Stadler P.F."/>
            <person name="Schmidt T."/>
            <person name="Gabaldon T."/>
            <person name="Lehrach H."/>
            <person name="Weisshaar B."/>
            <person name="Himmelbauer H."/>
        </authorList>
    </citation>
    <scope>NUCLEOTIDE SEQUENCE [LARGE SCALE GENOMIC DNA]</scope>
    <source>
        <tissue evidence="2">Taproot</tissue>
    </source>
</reference>
<proteinExistence type="predicted"/>
<gene>
    <name evidence="2" type="ORF">BVRB_6g156400</name>
</gene>